<evidence type="ECO:0000313" key="2">
    <source>
        <dbReference type="EMBL" id="MFC3931513.1"/>
    </source>
</evidence>
<proteinExistence type="predicted"/>
<sequence length="180" mass="20318">MMLALMKVRLAFENLLKRRCFKNCLAIALVLGCFLFSLRVSGITVKDNSLRFQTNRVAQDQNETLGQQSKQVRELFNPEETQKLNERKDGKAALSAQQRQLFQTRQAVRTSRKQSQTSLFQGSVTHTLDIKAGQDEDRWDMTAVLLYSGIISVILGAAGVISWFVGHGRREGEKEIDAVD</sequence>
<evidence type="ECO:0000313" key="3">
    <source>
        <dbReference type="Proteomes" id="UP001595901"/>
    </source>
</evidence>
<protein>
    <submittedName>
        <fullName evidence="2">Type VII secretion protein EssA</fullName>
    </submittedName>
</protein>
<gene>
    <name evidence="2" type="primary">essA</name>
    <name evidence="2" type="ORF">ACFOSE_01690</name>
</gene>
<feature type="transmembrane region" description="Helical" evidence="1">
    <location>
        <begin position="144"/>
        <end position="165"/>
    </location>
</feature>
<dbReference type="RefSeq" id="WP_380429658.1">
    <property type="nucleotide sequence ID" value="NZ_JBHSAC010000014.1"/>
</dbReference>
<organism evidence="2 3">
    <name type="scientific">Streptococcus dentapri</name>
    <dbReference type="NCBI Taxonomy" id="573564"/>
    <lineage>
        <taxon>Bacteria</taxon>
        <taxon>Bacillati</taxon>
        <taxon>Bacillota</taxon>
        <taxon>Bacilli</taxon>
        <taxon>Lactobacillales</taxon>
        <taxon>Streptococcaceae</taxon>
        <taxon>Streptococcus</taxon>
    </lineage>
</organism>
<keyword evidence="1" id="KW-0472">Membrane</keyword>
<dbReference type="NCBIfam" id="TIGR03927">
    <property type="entry name" value="T7SS_EssA_Firm"/>
    <property type="match status" value="1"/>
</dbReference>
<dbReference type="PROSITE" id="PS51257">
    <property type="entry name" value="PROKAR_LIPOPROTEIN"/>
    <property type="match status" value="1"/>
</dbReference>
<name>A0ABV8CZ07_9STRE</name>
<reference evidence="3" key="1">
    <citation type="journal article" date="2019" name="Int. J. Syst. Evol. Microbiol.">
        <title>The Global Catalogue of Microorganisms (GCM) 10K type strain sequencing project: providing services to taxonomists for standard genome sequencing and annotation.</title>
        <authorList>
            <consortium name="The Broad Institute Genomics Platform"/>
            <consortium name="The Broad Institute Genome Sequencing Center for Infectious Disease"/>
            <person name="Wu L."/>
            <person name="Ma J."/>
        </authorList>
    </citation>
    <scope>NUCLEOTIDE SEQUENCE [LARGE SCALE GENOMIC DNA]</scope>
    <source>
        <strain evidence="3">CCUG 58728</strain>
    </source>
</reference>
<keyword evidence="3" id="KW-1185">Reference proteome</keyword>
<accession>A0ABV8CZ07</accession>
<dbReference type="Proteomes" id="UP001595901">
    <property type="component" value="Unassembled WGS sequence"/>
</dbReference>
<keyword evidence="1" id="KW-1133">Transmembrane helix</keyword>
<evidence type="ECO:0000256" key="1">
    <source>
        <dbReference type="SAM" id="Phobius"/>
    </source>
</evidence>
<keyword evidence="1" id="KW-0812">Transmembrane</keyword>
<dbReference type="EMBL" id="JBHSAC010000014">
    <property type="protein sequence ID" value="MFC3931513.1"/>
    <property type="molecule type" value="Genomic_DNA"/>
</dbReference>
<comment type="caution">
    <text evidence="2">The sequence shown here is derived from an EMBL/GenBank/DDBJ whole genome shotgun (WGS) entry which is preliminary data.</text>
</comment>
<dbReference type="InterPro" id="IPR018920">
    <property type="entry name" value="EssA/YueC"/>
</dbReference>